<sequence length="307" mass="33244">MELSESISVFLLATLAAPVGAGASDMDEFRVKRQSVFEFTERPSLARRGDKVTIAFASKAYCDATVAIEDAAGRIVRHLASGVLGDNAPAPFQKTSLKQVIIWDGKDDRGRYLDDLSGLSVRVSLGLRARLERVLFWSPKKRVARGSRPLIVPGPEGVLVFEGEGVDFVRLFDHQGDYIRTVYPFPADKLSKVNGLKWASFPQDGKKLPLKNGLVQATFLTSGKNIYHGTLAKYQPGATAMAARGDRIALAGERLNRLATDGASGGMDIEGAVTGIKVTFAGKNRFVSPRSAAFSPDGRYLYLTGFT</sequence>
<feature type="non-terminal residue" evidence="1">
    <location>
        <position position="307"/>
    </location>
</feature>
<evidence type="ECO:0008006" key="2">
    <source>
        <dbReference type="Google" id="ProtNLM"/>
    </source>
</evidence>
<dbReference type="EMBL" id="LAZR01059427">
    <property type="protein sequence ID" value="KKK67812.1"/>
    <property type="molecule type" value="Genomic_DNA"/>
</dbReference>
<reference evidence="1" key="1">
    <citation type="journal article" date="2015" name="Nature">
        <title>Complex archaea that bridge the gap between prokaryotes and eukaryotes.</title>
        <authorList>
            <person name="Spang A."/>
            <person name="Saw J.H."/>
            <person name="Jorgensen S.L."/>
            <person name="Zaremba-Niedzwiedzka K."/>
            <person name="Martijn J."/>
            <person name="Lind A.E."/>
            <person name="van Eijk R."/>
            <person name="Schleper C."/>
            <person name="Guy L."/>
            <person name="Ettema T.J."/>
        </authorList>
    </citation>
    <scope>NUCLEOTIDE SEQUENCE</scope>
</reference>
<organism evidence="1">
    <name type="scientific">marine sediment metagenome</name>
    <dbReference type="NCBI Taxonomy" id="412755"/>
    <lineage>
        <taxon>unclassified sequences</taxon>
        <taxon>metagenomes</taxon>
        <taxon>ecological metagenomes</taxon>
    </lineage>
</organism>
<proteinExistence type="predicted"/>
<comment type="caution">
    <text evidence="1">The sequence shown here is derived from an EMBL/GenBank/DDBJ whole genome shotgun (WGS) entry which is preliminary data.</text>
</comment>
<accession>A0A0F8XF59</accession>
<dbReference type="InterPro" id="IPR011044">
    <property type="entry name" value="Quino_amine_DH_bsu"/>
</dbReference>
<dbReference type="Gene3D" id="2.60.40.4070">
    <property type="match status" value="1"/>
</dbReference>
<protein>
    <recommendedName>
        <fullName evidence="2">SMP-30/Gluconolactonase/LRE-like region domain-containing protein</fullName>
    </recommendedName>
</protein>
<evidence type="ECO:0000313" key="1">
    <source>
        <dbReference type="EMBL" id="KKK67812.1"/>
    </source>
</evidence>
<name>A0A0F8XF59_9ZZZZ</name>
<gene>
    <name evidence="1" type="ORF">LCGC14_2950340</name>
</gene>
<dbReference type="AlphaFoldDB" id="A0A0F8XF59"/>
<dbReference type="SUPFAM" id="SSF50969">
    <property type="entry name" value="YVTN repeat-like/Quinoprotein amine dehydrogenase"/>
    <property type="match status" value="1"/>
</dbReference>